<accession>A0A0D2GQR7</accession>
<comment type="caution">
    <text evidence="9">The sequence shown here is derived from an EMBL/GenBank/DDBJ whole genome shotgun (WGS) entry which is preliminary data.</text>
</comment>
<evidence type="ECO:0000313" key="9">
    <source>
        <dbReference type="EMBL" id="KIX85689.1"/>
    </source>
</evidence>
<evidence type="ECO:0000256" key="8">
    <source>
        <dbReference type="SAM" id="Phobius"/>
    </source>
</evidence>
<reference evidence="9 10" key="1">
    <citation type="journal article" date="2013" name="Proc. Natl. Acad. Sci. U.S.A.">
        <title>Candidate phylum TM6 genome recovered from a hospital sink biofilm provides genomic insights into this uncultivated phylum.</title>
        <authorList>
            <person name="McLean J.S."/>
            <person name="Lombardo M.J."/>
            <person name="Badger J.H."/>
            <person name="Edlund A."/>
            <person name="Novotny M."/>
            <person name="Yee-Greenbaum J."/>
            <person name="Vyahhi N."/>
            <person name="Hall A.P."/>
            <person name="Yang Y."/>
            <person name="Dupont C.L."/>
            <person name="Ziegler M.G."/>
            <person name="Chitsaz H."/>
            <person name="Allen A.E."/>
            <person name="Yooseph S."/>
            <person name="Tesler G."/>
            <person name="Pevzner P.A."/>
            <person name="Friedman R.M."/>
            <person name="Nealson K.H."/>
            <person name="Venter J.C."/>
            <person name="Lasken R.S."/>
        </authorList>
    </citation>
    <scope>NUCLEOTIDE SEQUENCE [LARGE SCALE GENOMIC DNA]</scope>
    <source>
        <strain evidence="9 10">TM6SC1</strain>
    </source>
</reference>
<keyword evidence="7" id="KW-0653">Protein transport</keyword>
<dbReference type="PANTHER" id="PTHR30558">
    <property type="entry name" value="EXBD MEMBRANE COMPONENT OF PMF-DRIVEN MACROMOLECULE IMPORT SYSTEM"/>
    <property type="match status" value="1"/>
</dbReference>
<evidence type="ECO:0000256" key="4">
    <source>
        <dbReference type="ARBA" id="ARBA00022692"/>
    </source>
</evidence>
<dbReference type="Pfam" id="PF02472">
    <property type="entry name" value="ExbD"/>
    <property type="match status" value="1"/>
</dbReference>
<protein>
    <recommendedName>
        <fullName evidence="11">Biopolymer transporter ExbD</fullName>
    </recommendedName>
</protein>
<evidence type="ECO:0008006" key="11">
    <source>
        <dbReference type="Google" id="ProtNLM"/>
    </source>
</evidence>
<keyword evidence="10" id="KW-1185">Reference proteome</keyword>
<keyword evidence="7" id="KW-0813">Transport</keyword>
<evidence type="ECO:0000256" key="7">
    <source>
        <dbReference type="RuleBase" id="RU003879"/>
    </source>
</evidence>
<keyword evidence="4 7" id="KW-0812">Transmembrane</keyword>
<keyword evidence="3" id="KW-1003">Cell membrane</keyword>
<dbReference type="STRING" id="1306947.J120_02045"/>
<dbReference type="InterPro" id="IPR003400">
    <property type="entry name" value="ExbD"/>
</dbReference>
<evidence type="ECO:0000256" key="3">
    <source>
        <dbReference type="ARBA" id="ARBA00022475"/>
    </source>
</evidence>
<feature type="transmembrane region" description="Helical" evidence="8">
    <location>
        <begin position="21"/>
        <end position="44"/>
    </location>
</feature>
<evidence type="ECO:0000256" key="6">
    <source>
        <dbReference type="ARBA" id="ARBA00023136"/>
    </source>
</evidence>
<dbReference type="GO" id="GO:0005886">
    <property type="term" value="C:plasma membrane"/>
    <property type="evidence" value="ECO:0007669"/>
    <property type="project" value="UniProtKB-SubCell"/>
</dbReference>
<proteinExistence type="inferred from homology"/>
<organism evidence="9 10">
    <name type="scientific">candidate division TM6 bacterium JCVI TM6SC1</name>
    <dbReference type="NCBI Taxonomy" id="1306947"/>
    <lineage>
        <taxon>Bacteria</taxon>
        <taxon>Candidatus Babelota</taxon>
        <taxon>Vermiphilus</taxon>
    </lineage>
</organism>
<keyword evidence="5 8" id="KW-1133">Transmembrane helix</keyword>
<dbReference type="Proteomes" id="UP000032214">
    <property type="component" value="Unassembled WGS sequence"/>
</dbReference>
<evidence type="ECO:0000313" key="10">
    <source>
        <dbReference type="Proteomes" id="UP000032214"/>
    </source>
</evidence>
<sequence length="142" mass="15655">MGRISKRRILRSRSMQSMPEITLTPLIDTALTLLVIFMVTTPMMHNAIKVQLPSGKTQEGKGLVNDVVVYLDKNEHIYINGQPVASENLITTLQNSIKQSKQQSTVFVKADKVVPYGTVIGMVDQIKTVGGIQYVALATRKG</sequence>
<dbReference type="AlphaFoldDB" id="A0A0D2GQR7"/>
<dbReference type="GO" id="GO:0022857">
    <property type="term" value="F:transmembrane transporter activity"/>
    <property type="evidence" value="ECO:0007669"/>
    <property type="project" value="InterPro"/>
</dbReference>
<comment type="subcellular location">
    <subcellularLocation>
        <location evidence="1">Cell membrane</location>
        <topology evidence="1">Single-pass membrane protein</topology>
    </subcellularLocation>
    <subcellularLocation>
        <location evidence="7">Cell membrane</location>
        <topology evidence="7">Single-pass type II membrane protein</topology>
    </subcellularLocation>
</comment>
<evidence type="ECO:0000256" key="5">
    <source>
        <dbReference type="ARBA" id="ARBA00022989"/>
    </source>
</evidence>
<comment type="similarity">
    <text evidence="2 7">Belongs to the ExbD/TolR family.</text>
</comment>
<dbReference type="eggNOG" id="COG0848">
    <property type="taxonomic scope" value="Bacteria"/>
</dbReference>
<evidence type="ECO:0000256" key="2">
    <source>
        <dbReference type="ARBA" id="ARBA00005811"/>
    </source>
</evidence>
<dbReference type="EMBL" id="ARQD01000001">
    <property type="protein sequence ID" value="KIX85689.1"/>
    <property type="molecule type" value="Genomic_DNA"/>
</dbReference>
<dbReference type="Gene3D" id="3.30.420.270">
    <property type="match status" value="1"/>
</dbReference>
<keyword evidence="6 8" id="KW-0472">Membrane</keyword>
<dbReference type="GO" id="GO:0015031">
    <property type="term" value="P:protein transport"/>
    <property type="evidence" value="ECO:0007669"/>
    <property type="project" value="UniProtKB-KW"/>
</dbReference>
<gene>
    <name evidence="9" type="ORF">J120_02045</name>
</gene>
<name>A0A0D2GQR7_9BACT</name>
<evidence type="ECO:0000256" key="1">
    <source>
        <dbReference type="ARBA" id="ARBA00004162"/>
    </source>
</evidence>